<evidence type="ECO:0000256" key="6">
    <source>
        <dbReference type="ARBA" id="ARBA00023014"/>
    </source>
</evidence>
<keyword evidence="5" id="KW-0408">Iron</keyword>
<evidence type="ECO:0000256" key="4">
    <source>
        <dbReference type="ARBA" id="ARBA00022723"/>
    </source>
</evidence>
<gene>
    <name evidence="8" type="ORF">LKD31_10095</name>
</gene>
<organism evidence="8 9">
    <name type="scientific">Hominenteromicrobium mulieris</name>
    <dbReference type="NCBI Taxonomy" id="2885357"/>
    <lineage>
        <taxon>Bacteria</taxon>
        <taxon>Bacillati</taxon>
        <taxon>Bacillota</taxon>
        <taxon>Clostridia</taxon>
        <taxon>Eubacteriales</taxon>
        <taxon>Oscillospiraceae</taxon>
        <taxon>Hominenteromicrobium</taxon>
    </lineage>
</organism>
<evidence type="ECO:0000256" key="1">
    <source>
        <dbReference type="ARBA" id="ARBA00003532"/>
    </source>
</evidence>
<dbReference type="Gene3D" id="3.30.70.20">
    <property type="match status" value="1"/>
</dbReference>
<feature type="domain" description="4Fe-4S ferredoxin-type" evidence="7">
    <location>
        <begin position="344"/>
        <end position="372"/>
    </location>
</feature>
<dbReference type="SUPFAM" id="SSF54862">
    <property type="entry name" value="4Fe-4S ferredoxins"/>
    <property type="match status" value="1"/>
</dbReference>
<evidence type="ECO:0000256" key="3">
    <source>
        <dbReference type="ARBA" id="ARBA00022485"/>
    </source>
</evidence>
<reference evidence="8" key="1">
    <citation type="submission" date="2021-10" db="EMBL/GenBank/DDBJ databases">
        <title>Anaerobic single-cell dispensing facilitates the cultivation of human gut bacteria.</title>
        <authorList>
            <person name="Afrizal A."/>
        </authorList>
    </citation>
    <scope>NUCLEOTIDE SEQUENCE</scope>
    <source>
        <strain evidence="8">CLA-AA-H250</strain>
    </source>
</reference>
<dbReference type="InterPro" id="IPR017900">
    <property type="entry name" value="4Fe4S_Fe_S_CS"/>
</dbReference>
<dbReference type="InterPro" id="IPR050157">
    <property type="entry name" value="PSI_iron-sulfur_center"/>
</dbReference>
<dbReference type="PANTHER" id="PTHR24960">
    <property type="entry name" value="PHOTOSYSTEM I IRON-SULFUR CENTER-RELATED"/>
    <property type="match status" value="1"/>
</dbReference>
<dbReference type="InterPro" id="IPR017896">
    <property type="entry name" value="4Fe4S_Fe-S-bd"/>
</dbReference>
<accession>A0AAE3AMA6</accession>
<dbReference type="PROSITE" id="PS51379">
    <property type="entry name" value="4FE4S_FER_2"/>
    <property type="match status" value="2"/>
</dbReference>
<dbReference type="Proteomes" id="UP001199424">
    <property type="component" value="Unassembled WGS sequence"/>
</dbReference>
<dbReference type="RefSeq" id="WP_308449599.1">
    <property type="nucleotide sequence ID" value="NZ_JAJEQC010000009.1"/>
</dbReference>
<dbReference type="EMBL" id="JAJEQC010000009">
    <property type="protein sequence ID" value="MCC2137365.1"/>
    <property type="molecule type" value="Genomic_DNA"/>
</dbReference>
<dbReference type="Pfam" id="PF04015">
    <property type="entry name" value="DUF362"/>
    <property type="match status" value="1"/>
</dbReference>
<evidence type="ECO:0000256" key="5">
    <source>
        <dbReference type="ARBA" id="ARBA00023004"/>
    </source>
</evidence>
<dbReference type="PANTHER" id="PTHR24960:SF76">
    <property type="entry name" value="4FE-4S FERREDOXIN-TYPE DOMAIN-CONTAINING PROTEIN"/>
    <property type="match status" value="1"/>
</dbReference>
<sequence length="377" mass="41651">MSAYVKRLADYDIERLTEAVDAMFTASAFYGRIKPHMTVILKPNLVMRSAPEEAIITHPNVTAAVAICLLRQGADVLVAESGGGPYNTSIMKGTFRACSYTEAAEKYGFSLYTACKSTAVQLPEGKRCNTLTVTEPFVQPRETLVIDIAKLKTHGMMGYSGAVKNLFGVVPGLLKPELHSRYPEKEPFAEMLVDLCEYVHPDFSIIDAIDAMEGDGPTGGQKRFVGALVGSESPYEADMVGAKLIDMKPEEILVLKNAQERGLCAGKLSEIEVLGDDFENIVVHDFKRARSSSIDFTTRVPKFMQPLAKRILTPYPKINTAQCVGCGKCAESCPQHTITVREHKAHIEYSKCIHCFCCHEMCPKHVINIKRFSLFDL</sequence>
<evidence type="ECO:0000313" key="9">
    <source>
        <dbReference type="Proteomes" id="UP001199424"/>
    </source>
</evidence>
<dbReference type="Pfam" id="PF13237">
    <property type="entry name" value="Fer4_10"/>
    <property type="match status" value="1"/>
</dbReference>
<dbReference type="GO" id="GO:0051539">
    <property type="term" value="F:4 iron, 4 sulfur cluster binding"/>
    <property type="evidence" value="ECO:0007669"/>
    <property type="project" value="UniProtKB-KW"/>
</dbReference>
<dbReference type="AlphaFoldDB" id="A0AAE3AMA6"/>
<proteinExistence type="predicted"/>
<evidence type="ECO:0000256" key="2">
    <source>
        <dbReference type="ARBA" id="ARBA00013529"/>
    </source>
</evidence>
<feature type="domain" description="4Fe-4S ferredoxin-type" evidence="7">
    <location>
        <begin position="314"/>
        <end position="343"/>
    </location>
</feature>
<dbReference type="GO" id="GO:0046872">
    <property type="term" value="F:metal ion binding"/>
    <property type="evidence" value="ECO:0007669"/>
    <property type="project" value="UniProtKB-KW"/>
</dbReference>
<dbReference type="PROSITE" id="PS00198">
    <property type="entry name" value="4FE4S_FER_1"/>
    <property type="match status" value="2"/>
</dbReference>
<name>A0AAE3AMA6_9FIRM</name>
<comment type="function">
    <text evidence="1">Ferredoxins are iron-sulfur proteins that transfer electrons in a wide variety of metabolic reactions.</text>
</comment>
<comment type="caution">
    <text evidence="8">The sequence shown here is derived from an EMBL/GenBank/DDBJ whole genome shotgun (WGS) entry which is preliminary data.</text>
</comment>
<keyword evidence="4" id="KW-0479">Metal-binding</keyword>
<keyword evidence="3" id="KW-0004">4Fe-4S</keyword>
<evidence type="ECO:0000313" key="8">
    <source>
        <dbReference type="EMBL" id="MCC2137365.1"/>
    </source>
</evidence>
<keyword evidence="9" id="KW-1185">Reference proteome</keyword>
<dbReference type="InterPro" id="IPR007160">
    <property type="entry name" value="DUF362"/>
</dbReference>
<protein>
    <recommendedName>
        <fullName evidence="2">Ferredoxin</fullName>
    </recommendedName>
</protein>
<keyword evidence="6" id="KW-0411">Iron-sulfur</keyword>
<evidence type="ECO:0000259" key="7">
    <source>
        <dbReference type="PROSITE" id="PS51379"/>
    </source>
</evidence>